<dbReference type="AlphaFoldDB" id="A0A4Y2FLX0"/>
<protein>
    <submittedName>
        <fullName evidence="1">Uncharacterized protein</fullName>
    </submittedName>
</protein>
<gene>
    <name evidence="1" type="ORF">AVEN_79464_1</name>
</gene>
<proteinExistence type="predicted"/>
<dbReference type="EMBL" id="BGPR01096281">
    <property type="protein sequence ID" value="GBM41508.1"/>
    <property type="molecule type" value="Genomic_DNA"/>
</dbReference>
<evidence type="ECO:0000313" key="2">
    <source>
        <dbReference type="Proteomes" id="UP000499080"/>
    </source>
</evidence>
<accession>A0A4Y2FLX0</accession>
<dbReference type="Proteomes" id="UP000499080">
    <property type="component" value="Unassembled WGS sequence"/>
</dbReference>
<reference evidence="1 2" key="1">
    <citation type="journal article" date="2019" name="Sci. Rep.">
        <title>Orb-weaving spider Araneus ventricosus genome elucidates the spidroin gene catalogue.</title>
        <authorList>
            <person name="Kono N."/>
            <person name="Nakamura H."/>
            <person name="Ohtoshi R."/>
            <person name="Moran D.A.P."/>
            <person name="Shinohara A."/>
            <person name="Yoshida Y."/>
            <person name="Fujiwara M."/>
            <person name="Mori M."/>
            <person name="Tomita M."/>
            <person name="Arakawa K."/>
        </authorList>
    </citation>
    <scope>NUCLEOTIDE SEQUENCE [LARGE SCALE GENOMIC DNA]</scope>
</reference>
<sequence>MECCNPEHNAEQISPADVFCEDQCVSCENEMDRDFAAIYISDLDKEMMRRIPTAKLVSCFPEVLSGHFREARCSDFEPMNVMPASGILYYLII</sequence>
<comment type="caution">
    <text evidence="1">The sequence shown here is derived from an EMBL/GenBank/DDBJ whole genome shotgun (WGS) entry which is preliminary data.</text>
</comment>
<keyword evidence="2" id="KW-1185">Reference proteome</keyword>
<evidence type="ECO:0000313" key="1">
    <source>
        <dbReference type="EMBL" id="GBM41508.1"/>
    </source>
</evidence>
<organism evidence="1 2">
    <name type="scientific">Araneus ventricosus</name>
    <name type="common">Orbweaver spider</name>
    <name type="synonym">Epeira ventricosa</name>
    <dbReference type="NCBI Taxonomy" id="182803"/>
    <lineage>
        <taxon>Eukaryota</taxon>
        <taxon>Metazoa</taxon>
        <taxon>Ecdysozoa</taxon>
        <taxon>Arthropoda</taxon>
        <taxon>Chelicerata</taxon>
        <taxon>Arachnida</taxon>
        <taxon>Araneae</taxon>
        <taxon>Araneomorphae</taxon>
        <taxon>Entelegynae</taxon>
        <taxon>Araneoidea</taxon>
        <taxon>Araneidae</taxon>
        <taxon>Araneus</taxon>
    </lineage>
</organism>
<name>A0A4Y2FLX0_ARAVE</name>